<sequence length="2315" mass="260996">METTRRLSPTSCKDVDWGRIEKDDGAAELLRHVRAKLGAQPIQGAGKSLARWIFDLRRDTGEPMPSYISRDDEAYHDVVKGFDTEYFKKQRAARLSERSKLWNALYSELKWFLDQIEHEGPEDAAEVAKNLNLRLWSFVSNGLEEIPEHPDFGTDFNQAIVLDQLRGWLLLHRSRLSPTERSAVISAVKGNFDYDSIGEQLRVSWPDDEMTNRDEETGKDNHRHRERGRIHAGWEENSENDDDYSYYDGEQSEVSHEDGDGDEDEGDPEEPLYSAQEIEDAETAFAAQQRSFEVAEDSASFKGPGLDPEALAHRAKDGAEGADSDVTDLLDEMEIAPKDAEMEVNLITNETTRIELENAMSPKPAIKNKPKRGKRQLDNTQYLQVEKSIEMRERVEHVKLPSWPTLEKLDDWILMSVKQSSSKGLGILDIGATSSIIGIEAAENLRDVIYEQTGQNIKMDVSQKSAFIFGDGNSKTCAGKATFPLKIAGVDGDLEINILNADAPLLIGVDVLSRLGAVIDCEAHSVYFKKLGLKHLSSTCEHGGIIITYAYGDTIILYAYRDIIITYAYGSSDFGNQIAFHIRMGLNRETKCRKAESQQVKLENEEMDGPWEQVDVRVPLEDSGASATGRSPTSTRSTPQRILPQGRLIAHQDTRGNIFYTVESSELDYSKKRMTDISLLEHLPNWETWSSKLLRQWTQCRRFGRVIQKVFIKTIDRVNWKLDSLGLPVQVLPEKYPTWPTDLEHRAKIEQCPPSSKAKRRPQKSTAAAAREQNQELRATIETAKSDFLTKFAEVSAFAALSSEQIHEQLSMVTLGNHLRPLCKMRGLTQSGKKEEVVDNIIAHIIEQRGSAAATIKIRMETETKKAEKAPTTIGLAIPAHYAQMRQRPDCKLCRGIAKNEPIAKVKPYGRCHQAIRAATHMTRSAIFGAMCALTTFGRWTMVEACTHEDSNLGKVCDEKGYHYERLGLFNENDLSKPQGYHKAKFRLDEMRPELFVSTPPCGSWSIMQNVNQRDDRQRENLRRKRLKSQRIFENNTRLIEHQVLNLNGSALAVIVDGCACGLRAPDTGELMKKRWKFLTNDKRIWVALQPLQCRGGHYHEEIESSLRTEASGYYPKMLRRRILRVLTKSQNQNYFEDEVVKCLCMAATQQPPTEPTLVEDEPSIPPQDGKETHDLTEETIKKIESYIRLVHTNLASSAEQPHNGHEVLFDAFSWIRRSKQTNVKALAVLDAGSDILYVRLIDEKEIPGTTRQVRAGDLRQIFATKWFPWMGRPKVMRYDPAGSAISNEFRERIESQGVYCLPCAADAHWQIGKIERAIEAFKEALDAFDEMVSAEVPTSEMIGLQTAARNDLIRIDGFSPLQRYAGRTPTGTTVNLSDEPNNLPLISAELQDGTFSRGAQVRRLARLAHIQTENSDRVKRAEAARFRSFKRYETGDLVFVYRRPSPGAWIKKGQPRSMPGRGRWYGPGRVLCHEPSSSGHRPGLPGTVVNITVAGRLYRVAPEQLRPATPSEEAMDSLRSRREQPGTWALGDVQKLLDQNEVIDLSNESPPTGEDLAADDGESVSARTFEGNASGPWAIPEDEDWKSDLFLDRDLQGDYGRRVIPGPRRPRSKTLSYSQYSQKHHQAFHKRKATKLDKRRLRSPGSTEPPAKKQRINVATQEAFSYYLQEGNFYGHYAYSVQQCDEKKEDDELTVLDIPVSNEHALMAYMAQQKECTSVLSTKAVRILSLKGIDAARLLRRRFVLTWKKDEQGNVLRGKARLVVLGFSDPDLLHLRTESPLASRRARQLLLAMAARHKLKLEKADAVTAFLQGETDEEKRKIYADPPKDVRQAFGMKDDDVLQFLKTMYGFVHAPRKWWLHFKDTLKTLKLEIVQCEPCVGVIRDGSKMVGMVILRVDDMMIAGDHNNSAFLKKRQEIQQAFEWTPWESRAFVQCGISIRQNEDFTCSLAQDSYSLNVEPIKTRRGRKPTEGVSDKERSDLRGRLGTVGWRAQQSAPWLSAEVSLLQAEIPTATVSTTQQTNKLIRTMNDTADVVMLIPAIEQIAVVGWGDAAWAARITGESQGGDIVVLAPLSFLSGSTETVAPISWRSCKLPRVARSSTSAEVQMMTETLDEISYVRLFIYELECGQVDYANTQDVNDAISSCPGVLVTDGKSGYDAIEKSESAGLGLRDKRTSIECLGIRQQKEQTALQIRWVYSDAMLADGLTRDRAAKVLLEFFRSGQRWRLVDDPLHRSAQKRKTEGLDKLDHGKPISDDDEDAMLEALIDYARDNPDEQESPAGDAALRGMIKPLTRSVLSVNSVARGRSRCRNIDV</sequence>
<reference evidence="3" key="1">
    <citation type="submission" date="2023-10" db="EMBL/GenBank/DDBJ databases">
        <authorList>
            <person name="Chen Y."/>
            <person name="Shah S."/>
            <person name="Dougan E. K."/>
            <person name="Thang M."/>
            <person name="Chan C."/>
        </authorList>
    </citation>
    <scope>NUCLEOTIDE SEQUENCE [LARGE SCALE GENOMIC DNA]</scope>
</reference>
<feature type="region of interest" description="Disordered" evidence="1">
    <location>
        <begin position="289"/>
        <end position="309"/>
    </location>
</feature>
<dbReference type="InterPro" id="IPR036397">
    <property type="entry name" value="RNaseH_sf"/>
</dbReference>
<feature type="region of interest" description="Disordered" evidence="1">
    <location>
        <begin position="622"/>
        <end position="642"/>
    </location>
</feature>
<protein>
    <recommendedName>
        <fullName evidence="2">Integrase catalytic domain-containing protein</fullName>
    </recommendedName>
</protein>
<evidence type="ECO:0000313" key="3">
    <source>
        <dbReference type="EMBL" id="CAK0889332.1"/>
    </source>
</evidence>
<organism evidence="3 4">
    <name type="scientific">Prorocentrum cordatum</name>
    <dbReference type="NCBI Taxonomy" id="2364126"/>
    <lineage>
        <taxon>Eukaryota</taxon>
        <taxon>Sar</taxon>
        <taxon>Alveolata</taxon>
        <taxon>Dinophyceae</taxon>
        <taxon>Prorocentrales</taxon>
        <taxon>Prorocentraceae</taxon>
        <taxon>Prorocentrum</taxon>
    </lineage>
</organism>
<proteinExistence type="predicted"/>
<feature type="compositionally biased region" description="Basic and acidic residues" evidence="1">
    <location>
        <begin position="210"/>
        <end position="220"/>
    </location>
</feature>
<feature type="region of interest" description="Disordered" evidence="1">
    <location>
        <begin position="1546"/>
        <end position="1582"/>
    </location>
</feature>
<dbReference type="InterPro" id="IPR001584">
    <property type="entry name" value="Integrase_cat-core"/>
</dbReference>
<evidence type="ECO:0000259" key="2">
    <source>
        <dbReference type="PROSITE" id="PS50994"/>
    </source>
</evidence>
<feature type="compositionally biased region" description="Basic residues" evidence="1">
    <location>
        <begin position="221"/>
        <end position="230"/>
    </location>
</feature>
<dbReference type="PROSITE" id="PS50994">
    <property type="entry name" value="INTEGRASE"/>
    <property type="match status" value="1"/>
</dbReference>
<feature type="region of interest" description="Disordered" evidence="1">
    <location>
        <begin position="1600"/>
        <end position="1655"/>
    </location>
</feature>
<feature type="domain" description="Integrase catalytic" evidence="2">
    <location>
        <begin position="1198"/>
        <end position="1378"/>
    </location>
</feature>
<dbReference type="Pfam" id="PF07727">
    <property type="entry name" value="RVT_2"/>
    <property type="match status" value="1"/>
</dbReference>
<dbReference type="Proteomes" id="UP001189429">
    <property type="component" value="Unassembled WGS sequence"/>
</dbReference>
<dbReference type="Gene3D" id="2.40.70.10">
    <property type="entry name" value="Acid Proteases"/>
    <property type="match status" value="1"/>
</dbReference>
<accession>A0ABN9WUV7</accession>
<feature type="compositionally biased region" description="Acidic residues" evidence="1">
    <location>
        <begin position="236"/>
        <end position="245"/>
    </location>
</feature>
<keyword evidence="4" id="KW-1185">Reference proteome</keyword>
<name>A0ABN9WUV7_9DINO</name>
<feature type="compositionally biased region" description="Basic residues" evidence="1">
    <location>
        <begin position="1623"/>
        <end position="1643"/>
    </location>
</feature>
<feature type="region of interest" description="Disordered" evidence="1">
    <location>
        <begin position="1153"/>
        <end position="1175"/>
    </location>
</feature>
<dbReference type="EMBL" id="CAUYUJ010019193">
    <property type="protein sequence ID" value="CAK0889332.1"/>
    <property type="molecule type" value="Genomic_DNA"/>
</dbReference>
<comment type="caution">
    <text evidence="3">The sequence shown here is derived from an EMBL/GenBank/DDBJ whole genome shotgun (WGS) entry which is preliminary data.</text>
</comment>
<feature type="region of interest" description="Disordered" evidence="1">
    <location>
        <begin position="752"/>
        <end position="773"/>
    </location>
</feature>
<evidence type="ECO:0000313" key="4">
    <source>
        <dbReference type="Proteomes" id="UP001189429"/>
    </source>
</evidence>
<feature type="compositionally biased region" description="Low complexity" evidence="1">
    <location>
        <begin position="623"/>
        <end position="639"/>
    </location>
</feature>
<evidence type="ECO:0000256" key="1">
    <source>
        <dbReference type="SAM" id="MobiDB-lite"/>
    </source>
</evidence>
<feature type="region of interest" description="Disordered" evidence="1">
    <location>
        <begin position="205"/>
        <end position="270"/>
    </location>
</feature>
<gene>
    <name evidence="3" type="ORF">PCOR1329_LOCUS69890</name>
</gene>
<dbReference type="InterPro" id="IPR013103">
    <property type="entry name" value="RVT_2"/>
</dbReference>
<dbReference type="InterPro" id="IPR021109">
    <property type="entry name" value="Peptidase_aspartic_dom_sf"/>
</dbReference>
<dbReference type="Gene3D" id="3.30.420.10">
    <property type="entry name" value="Ribonuclease H-like superfamily/Ribonuclease H"/>
    <property type="match status" value="1"/>
</dbReference>
<feature type="compositionally biased region" description="Acidic residues" evidence="1">
    <location>
        <begin position="259"/>
        <end position="270"/>
    </location>
</feature>